<proteinExistence type="predicted"/>
<feature type="transmembrane region" description="Helical" evidence="1">
    <location>
        <begin position="6"/>
        <end position="24"/>
    </location>
</feature>
<gene>
    <name evidence="4" type="primary">LOC105052751</name>
</gene>
<dbReference type="Proteomes" id="UP000504607">
    <property type="component" value="Chromosome 1"/>
</dbReference>
<keyword evidence="1" id="KW-1133">Transmembrane helix</keyword>
<dbReference type="OrthoDB" id="683646at2759"/>
<keyword evidence="1" id="KW-0812">Transmembrane</keyword>
<sequence length="306" mass="34328">MSFIVPLLFGIAHIFIAVMAFVPFSRRTTGLRMSLSNLCSPISSCLARIRPARWLATSSIDLALGICLPQNSSTQVRSQFDLITRLLSSVSLTSIEDCVIWKASSDSEFSTASFDQFLNSSGITCRFASTLWNLSVPPKIHCFLWLCWKHKLNTRDTIDQKLGKFLRGCAICALGTLCPQSTFRYTCSEWAPAKFPKSSLSVSLMLFSAVSWKCWRERNARLFLNKASSVQTVAWDALSLFKDWSIFCNSCQLKSSTCSSLRSSEPIPPALQESIHRPFPSTLLSVRLTDDASFFVFLCEMRQYGQ</sequence>
<reference evidence="4" key="1">
    <citation type="submission" date="2025-08" db="UniProtKB">
        <authorList>
            <consortium name="RefSeq"/>
        </authorList>
    </citation>
    <scope>IDENTIFICATION</scope>
</reference>
<dbReference type="RefSeq" id="XP_073108405.1">
    <property type="nucleotide sequence ID" value="XM_073252304.1"/>
</dbReference>
<feature type="domain" description="Reverse transcriptase zinc-binding" evidence="2">
    <location>
        <begin position="109"/>
        <end position="173"/>
    </location>
</feature>
<keyword evidence="3" id="KW-1185">Reference proteome</keyword>
<dbReference type="KEGG" id="egu:105052751"/>
<dbReference type="Pfam" id="PF13966">
    <property type="entry name" value="zf-RVT"/>
    <property type="match status" value="1"/>
</dbReference>
<name>A0A6I9RSX7_ELAGV</name>
<evidence type="ECO:0000313" key="3">
    <source>
        <dbReference type="Proteomes" id="UP000504607"/>
    </source>
</evidence>
<evidence type="ECO:0000313" key="4">
    <source>
        <dbReference type="RefSeq" id="XP_010931994.2"/>
    </source>
</evidence>
<dbReference type="GeneID" id="105052751"/>
<dbReference type="InParanoid" id="A0A6I9RSX7"/>
<dbReference type="InterPro" id="IPR026960">
    <property type="entry name" value="RVT-Znf"/>
</dbReference>
<evidence type="ECO:0000256" key="1">
    <source>
        <dbReference type="SAM" id="Phobius"/>
    </source>
</evidence>
<accession>A0A6I9RSX7</accession>
<organism evidence="3 4">
    <name type="scientific">Elaeis guineensis var. tenera</name>
    <name type="common">Oil palm</name>
    <dbReference type="NCBI Taxonomy" id="51953"/>
    <lineage>
        <taxon>Eukaryota</taxon>
        <taxon>Viridiplantae</taxon>
        <taxon>Streptophyta</taxon>
        <taxon>Embryophyta</taxon>
        <taxon>Tracheophyta</taxon>
        <taxon>Spermatophyta</taxon>
        <taxon>Magnoliopsida</taxon>
        <taxon>Liliopsida</taxon>
        <taxon>Arecaceae</taxon>
        <taxon>Arecoideae</taxon>
        <taxon>Cocoseae</taxon>
        <taxon>Elaeidinae</taxon>
        <taxon>Elaeis</taxon>
    </lineage>
</organism>
<dbReference type="RefSeq" id="XP_010931994.2">
    <property type="nucleotide sequence ID" value="XM_010933692.3"/>
</dbReference>
<dbReference type="AlphaFoldDB" id="A0A6I9RSX7"/>
<evidence type="ECO:0000259" key="2">
    <source>
        <dbReference type="Pfam" id="PF13966"/>
    </source>
</evidence>
<keyword evidence="1" id="KW-0472">Membrane</keyword>
<protein>
    <submittedName>
        <fullName evidence="4">Uncharacterized protein LOC105052751 isoform X1</fullName>
    </submittedName>
</protein>